<organism evidence="2 3">
    <name type="scientific">Chrysochromulina tobinii</name>
    <dbReference type="NCBI Taxonomy" id="1460289"/>
    <lineage>
        <taxon>Eukaryota</taxon>
        <taxon>Haptista</taxon>
        <taxon>Haptophyta</taxon>
        <taxon>Prymnesiophyceae</taxon>
        <taxon>Prymnesiales</taxon>
        <taxon>Chrysochromulinaceae</taxon>
        <taxon>Chrysochromulina</taxon>
    </lineage>
</organism>
<dbReference type="PANTHER" id="PTHR33835">
    <property type="entry name" value="YALI0C07656P"/>
    <property type="match status" value="1"/>
</dbReference>
<dbReference type="Pfam" id="PF14234">
    <property type="entry name" value="DUF4336"/>
    <property type="match status" value="2"/>
</dbReference>
<dbReference type="AlphaFoldDB" id="A0A0M0JIF7"/>
<proteinExistence type="predicted"/>
<comment type="caution">
    <text evidence="2">The sequence shown here is derived from an EMBL/GenBank/DDBJ whole genome shotgun (WGS) entry which is preliminary data.</text>
</comment>
<sequence>MTKVLLALAALPAAASVRLDRRAALRVGVGAASAQLGVASARAASLEGYDPAGAVTRAEAGRQYFPPLTPPLTNRATYRYELGRDAWALEQLLVFANVSATVRTIVIRLKDGKLWVFSPQWPTGEFCSLLEELGPVGHVVLPCNALEHKAPMGAFTKRYPQASVWVTPGQYGPFGSCGFDAATARMGYRVDGILPAGAFGPGDPLPPWADEFDVRTLYVALPENAGPVAEAAFVHKPSRTLVTVDSVVYIPSAAPPIFESYFSAAEVRQPDFWPKSVLQAVFLPLRYNPPQADVTAGVMSGAYSSVVSTPTSGWPGYDAVQGRLLRAPILRAFADARAPTAVREWVGSIGAMSAFDRIVTSHFASPIRATPSEYVAAFNYLQGPTAEPPIACSDWSLLDGLNELIESQKLGAPVVYDFKQGCPPA</sequence>
<evidence type="ECO:0000313" key="2">
    <source>
        <dbReference type="EMBL" id="KOO26112.1"/>
    </source>
</evidence>
<gene>
    <name evidence="2" type="ORF">Ctob_012367</name>
</gene>
<reference evidence="3" key="1">
    <citation type="journal article" date="2015" name="PLoS Genet.">
        <title>Genome Sequence and Transcriptome Analyses of Chrysochromulina tobin: Metabolic Tools for Enhanced Algal Fitness in the Prominent Order Prymnesiales (Haptophyceae).</title>
        <authorList>
            <person name="Hovde B.T."/>
            <person name="Deodato C.R."/>
            <person name="Hunsperger H.M."/>
            <person name="Ryken S.A."/>
            <person name="Yost W."/>
            <person name="Jha R.K."/>
            <person name="Patterson J."/>
            <person name="Monnat R.J. Jr."/>
            <person name="Barlow S.B."/>
            <person name="Starkenburg S.R."/>
            <person name="Cattolico R.A."/>
        </authorList>
    </citation>
    <scope>NUCLEOTIDE SEQUENCE</scope>
    <source>
        <strain evidence="3">CCMP291</strain>
    </source>
</reference>
<dbReference type="InterPro" id="IPR025638">
    <property type="entry name" value="DUF4336"/>
</dbReference>
<keyword evidence="1" id="KW-0732">Signal</keyword>
<keyword evidence="3" id="KW-1185">Reference proteome</keyword>
<name>A0A0M0JIF7_9EUKA</name>
<dbReference type="Proteomes" id="UP000037460">
    <property type="component" value="Unassembled WGS sequence"/>
</dbReference>
<dbReference type="OrthoDB" id="421671at2759"/>
<evidence type="ECO:0000256" key="1">
    <source>
        <dbReference type="SAM" id="SignalP"/>
    </source>
</evidence>
<evidence type="ECO:0000313" key="3">
    <source>
        <dbReference type="Proteomes" id="UP000037460"/>
    </source>
</evidence>
<accession>A0A0M0JIF7</accession>
<feature type="signal peptide" evidence="1">
    <location>
        <begin position="1"/>
        <end position="16"/>
    </location>
</feature>
<dbReference type="EMBL" id="JWZX01002890">
    <property type="protein sequence ID" value="KOO26112.1"/>
    <property type="molecule type" value="Genomic_DNA"/>
</dbReference>
<feature type="chain" id="PRO_5005601785" evidence="1">
    <location>
        <begin position="17"/>
        <end position="425"/>
    </location>
</feature>
<dbReference type="PANTHER" id="PTHR33835:SF2">
    <property type="entry name" value="LYSINE-TRNA LIGASE"/>
    <property type="match status" value="1"/>
</dbReference>
<protein>
    <submittedName>
        <fullName evidence="2">Uncharacterized protein</fullName>
    </submittedName>
</protein>